<accession>A0A1X4XXY5</accession>
<dbReference type="Proteomes" id="UP000194141">
    <property type="component" value="Unassembled WGS sequence"/>
</dbReference>
<evidence type="ECO:0000313" key="2">
    <source>
        <dbReference type="EMBL" id="OSS42400.1"/>
    </source>
</evidence>
<gene>
    <name evidence="2" type="ORF">DESAMIL20_1953</name>
</gene>
<comment type="caution">
    <text evidence="2">The sequence shown here is derived from an EMBL/GenBank/DDBJ whole genome shotgun (WGS) entry which is preliminary data.</text>
</comment>
<name>A0A1X4XXY5_9BACT</name>
<dbReference type="RefSeq" id="WP_086034652.1">
    <property type="nucleotide sequence ID" value="NZ_MDSU01000018.1"/>
</dbReference>
<evidence type="ECO:0000259" key="1">
    <source>
        <dbReference type="Pfam" id="PF10593"/>
    </source>
</evidence>
<organism evidence="2 3">
    <name type="scientific">Desulfurella amilsii</name>
    <dbReference type="NCBI Taxonomy" id="1562698"/>
    <lineage>
        <taxon>Bacteria</taxon>
        <taxon>Pseudomonadati</taxon>
        <taxon>Campylobacterota</taxon>
        <taxon>Desulfurellia</taxon>
        <taxon>Desulfurellales</taxon>
        <taxon>Desulfurellaceae</taxon>
        <taxon>Desulfurella</taxon>
    </lineage>
</organism>
<dbReference type="Pfam" id="PF10593">
    <property type="entry name" value="Z1"/>
    <property type="match status" value="1"/>
</dbReference>
<reference evidence="2 3" key="1">
    <citation type="journal article" date="2017" name="Front. Microbiol.">
        <title>Genome Sequence of Desulfurella amilsii Strain TR1 and Comparative Genomics of Desulfurellaceae Family.</title>
        <authorList>
            <person name="Florentino A.P."/>
            <person name="Stams A.J."/>
            <person name="Sanchez-Andrea I."/>
        </authorList>
    </citation>
    <scope>NUCLEOTIDE SEQUENCE [LARGE SCALE GENOMIC DNA]</scope>
    <source>
        <strain evidence="2 3">TR1</strain>
    </source>
</reference>
<evidence type="ECO:0000313" key="3">
    <source>
        <dbReference type="Proteomes" id="UP000194141"/>
    </source>
</evidence>
<keyword evidence="3" id="KW-1185">Reference proteome</keyword>
<dbReference type="AlphaFoldDB" id="A0A1X4XXY5"/>
<protein>
    <recommendedName>
        <fullName evidence="1">Putative endonuclease Z1 domain-containing protein</fullName>
    </recommendedName>
</protein>
<dbReference type="OrthoDB" id="436461at2"/>
<dbReference type="InterPro" id="IPR018310">
    <property type="entry name" value="Put_endonuclease_Z1-dom"/>
</dbReference>
<proteinExistence type="predicted"/>
<feature type="domain" description="Putative endonuclease Z1" evidence="1">
    <location>
        <begin position="259"/>
        <end position="455"/>
    </location>
</feature>
<dbReference type="EMBL" id="MDSU01000018">
    <property type="protein sequence ID" value="OSS42400.1"/>
    <property type="molecule type" value="Genomic_DNA"/>
</dbReference>
<dbReference type="STRING" id="1562698.DESAMIL20_1953"/>
<sequence>MSYVNNYLKHLMESGNPALAEAVRDTVDKITPAYITTFSYKDHVVSLLEGNVQSGKTSHLFGLICSAADEGFKLFVLLTTDNNLLQQQTLYRVRKDLPDFCVCGESDEYSFFTNNMKRPAIIVLKKNSQVLKSWKNNFSSSHFCEGNPLFIVDDEADAASLNTVINKNKQSSVNRNLEEIKKTASSSIYIQVTGTPQALLLQSYQSGWRPYFTHYFSPGKDYIGGNELFPYDCPPYVILTDNEEATELLKDDEFAENGLKKAVLYHLVSSAEIFLNGGTVSNFLIHPSVKTDQHQKFAEKVGDYLNEIHLSIDEPLINDAFTAVYNDLAATKPSISPFDVIMENINLMLETDGVNILVINSRNSFEDNVKYESGVNIIVGGNSLGRGVTIPKLQTTYYCRVAKSPQADTMWQHSRMFGYDRDLGLMRVFIPPVLYKLFAEINAANNSIISQIEKGHPEEVNIHYPKKLRPTRKNVLDDGVVKTFTGGVNYFPFYPENEDISKLDSIIERFGEDTYSVNLRLFEEILENIISGSDDWEPEDFKGFIQTIRTENPSAQGRLIVRRNRDIGKGTGTLLSPTDRALGDSITDEAVLTMYKITGNKDKGWNGRQIWIPNIKLPGKEVYYCI</sequence>